<dbReference type="EMBL" id="CP127247">
    <property type="protein sequence ID" value="WIY25099.1"/>
    <property type="molecule type" value="Genomic_DNA"/>
</dbReference>
<dbReference type="AlphaFoldDB" id="A0A9Y2L1F0"/>
<dbReference type="RefSeq" id="WP_270919864.1">
    <property type="nucleotide sequence ID" value="NZ_CP127247.1"/>
</dbReference>
<evidence type="ECO:0000313" key="3">
    <source>
        <dbReference type="EMBL" id="WIY25099.1"/>
    </source>
</evidence>
<dbReference type="Proteomes" id="UP001238334">
    <property type="component" value="Chromosome"/>
</dbReference>
<name>A0A9Y2L1F0_9RHOB</name>
<reference evidence="3 4" key="1">
    <citation type="submission" date="2023-06" db="EMBL/GenBank/DDBJ databases">
        <title>Parasedimentitalea psychrophila sp. nov., a psychrophilic bacterium isolated from deep-sea sediment.</title>
        <authorList>
            <person name="Li A."/>
        </authorList>
    </citation>
    <scope>NUCLEOTIDE SEQUENCE [LARGE SCALE GENOMIC DNA]</scope>
    <source>
        <strain evidence="3 4">QS115</strain>
    </source>
</reference>
<evidence type="ECO:0000256" key="1">
    <source>
        <dbReference type="SAM" id="Phobius"/>
    </source>
</evidence>
<keyword evidence="1" id="KW-0812">Transmembrane</keyword>
<protein>
    <submittedName>
        <fullName evidence="3">Pilus assembly protein</fullName>
    </submittedName>
</protein>
<dbReference type="KEGG" id="ppso:QPJ95_21845"/>
<evidence type="ECO:0000313" key="4">
    <source>
        <dbReference type="Proteomes" id="UP001238334"/>
    </source>
</evidence>
<keyword evidence="4" id="KW-1185">Reference proteome</keyword>
<dbReference type="Pfam" id="PF07811">
    <property type="entry name" value="TadE"/>
    <property type="match status" value="1"/>
</dbReference>
<feature type="domain" description="TadE-like" evidence="2">
    <location>
        <begin position="16"/>
        <end position="58"/>
    </location>
</feature>
<feature type="transmembrane region" description="Helical" evidence="1">
    <location>
        <begin position="23"/>
        <end position="44"/>
    </location>
</feature>
<sequence length="164" mass="17234">MFQNPGAQRFGRDESGVVLVETILVIPVLITISLIIMYFAAIFHSMAHLERASRIASRELSLGRADDETNGVLTACSAISGVGAGGGTSVEQIACDLAERSIGTHFVMASDGTSDGFGSEGADAFVQLVVPESSLLPFGVSPSPEDGRVFAARSTLRMQQLNSE</sequence>
<keyword evidence="1" id="KW-0472">Membrane</keyword>
<keyword evidence="1" id="KW-1133">Transmembrane helix</keyword>
<dbReference type="InterPro" id="IPR012495">
    <property type="entry name" value="TadE-like_dom"/>
</dbReference>
<proteinExistence type="predicted"/>
<gene>
    <name evidence="3" type="ORF">QPJ95_21845</name>
</gene>
<accession>A0A9Y2L1F0</accession>
<organism evidence="3 4">
    <name type="scientific">Parasedimentitalea psychrophila</name>
    <dbReference type="NCBI Taxonomy" id="2997337"/>
    <lineage>
        <taxon>Bacteria</taxon>
        <taxon>Pseudomonadati</taxon>
        <taxon>Pseudomonadota</taxon>
        <taxon>Alphaproteobacteria</taxon>
        <taxon>Rhodobacterales</taxon>
        <taxon>Paracoccaceae</taxon>
        <taxon>Parasedimentitalea</taxon>
    </lineage>
</organism>
<evidence type="ECO:0000259" key="2">
    <source>
        <dbReference type="Pfam" id="PF07811"/>
    </source>
</evidence>